<dbReference type="EMBL" id="OZ035824">
    <property type="protein sequence ID" value="CAL1592579.1"/>
    <property type="molecule type" value="Genomic_DNA"/>
</dbReference>
<dbReference type="AlphaFoldDB" id="A0AAV2KWN1"/>
<feature type="coiled-coil region" evidence="1">
    <location>
        <begin position="179"/>
        <end position="206"/>
    </location>
</feature>
<organism evidence="2 3">
    <name type="scientific">Knipowitschia caucasica</name>
    <name type="common">Caucasian dwarf goby</name>
    <name type="synonym">Pomatoschistus caucasicus</name>
    <dbReference type="NCBI Taxonomy" id="637954"/>
    <lineage>
        <taxon>Eukaryota</taxon>
        <taxon>Metazoa</taxon>
        <taxon>Chordata</taxon>
        <taxon>Craniata</taxon>
        <taxon>Vertebrata</taxon>
        <taxon>Euteleostomi</taxon>
        <taxon>Actinopterygii</taxon>
        <taxon>Neopterygii</taxon>
        <taxon>Teleostei</taxon>
        <taxon>Neoteleostei</taxon>
        <taxon>Acanthomorphata</taxon>
        <taxon>Gobiaria</taxon>
        <taxon>Gobiiformes</taxon>
        <taxon>Gobioidei</taxon>
        <taxon>Gobiidae</taxon>
        <taxon>Gobiinae</taxon>
        <taxon>Knipowitschia</taxon>
    </lineage>
</organism>
<reference evidence="2 3" key="1">
    <citation type="submission" date="2024-04" db="EMBL/GenBank/DDBJ databases">
        <authorList>
            <person name="Waldvogel A.-M."/>
            <person name="Schoenle A."/>
        </authorList>
    </citation>
    <scope>NUCLEOTIDE SEQUENCE [LARGE SCALE GENOMIC DNA]</scope>
</reference>
<keyword evidence="1" id="KW-0175">Coiled coil</keyword>
<sequence>MLTLPKLTKGGVPWMRALMKQTAGDKLCWGDIHAALTKAADETVAERIEAAVGRKIRIPLRKTAAIQMFREALEEELKTRYPCTLTDELMSLQMKNDEDYCSYKQRAKTLYHDATGEPIQTGTGMTVMFYSALVKGMPKPIQDTLSEVMGLYTKTEEDFDAHCNHHVTKWINNKKETDSKKQELELATMKLQLHKLQEEVKDKKKEKTSRLMTVQQDSADGDAPVTTNQLLTAIKTLEKSKKLLEHMNIAHGQDEVLLKMLKESGGIMKEKFWLLFRCFKCSLMNITLQHIAVTMRF</sequence>
<keyword evidence="3" id="KW-1185">Reference proteome</keyword>
<name>A0AAV2KWN1_KNICA</name>
<proteinExistence type="predicted"/>
<evidence type="ECO:0000313" key="3">
    <source>
        <dbReference type="Proteomes" id="UP001497482"/>
    </source>
</evidence>
<gene>
    <name evidence="2" type="ORF">KC01_LOCUS21813</name>
</gene>
<accession>A0AAV2KWN1</accession>
<evidence type="ECO:0000313" key="2">
    <source>
        <dbReference type="EMBL" id="CAL1592579.1"/>
    </source>
</evidence>
<protein>
    <submittedName>
        <fullName evidence="2">Uncharacterized protein</fullName>
    </submittedName>
</protein>
<evidence type="ECO:0000256" key="1">
    <source>
        <dbReference type="SAM" id="Coils"/>
    </source>
</evidence>
<dbReference type="Proteomes" id="UP001497482">
    <property type="component" value="Chromosome 2"/>
</dbReference>